<dbReference type="Gene3D" id="1.10.287.950">
    <property type="entry name" value="Methyl-accepting chemotaxis protein"/>
    <property type="match status" value="1"/>
</dbReference>
<evidence type="ECO:0000256" key="3">
    <source>
        <dbReference type="PROSITE-ProRule" id="PRU00284"/>
    </source>
</evidence>
<evidence type="ECO:0000256" key="4">
    <source>
        <dbReference type="SAM" id="Phobius"/>
    </source>
</evidence>
<dbReference type="PANTHER" id="PTHR43531">
    <property type="entry name" value="PROTEIN ICFG"/>
    <property type="match status" value="1"/>
</dbReference>
<evidence type="ECO:0000256" key="2">
    <source>
        <dbReference type="ARBA" id="ARBA00029447"/>
    </source>
</evidence>
<keyword evidence="7" id="KW-1185">Reference proteome</keyword>
<dbReference type="InterPro" id="IPR004089">
    <property type="entry name" value="MCPsignal_dom"/>
</dbReference>
<feature type="transmembrane region" description="Helical" evidence="4">
    <location>
        <begin position="131"/>
        <end position="152"/>
    </location>
</feature>
<dbReference type="Pfam" id="PF00015">
    <property type="entry name" value="MCPsignal"/>
    <property type="match status" value="1"/>
</dbReference>
<keyword evidence="4" id="KW-0812">Transmembrane</keyword>
<feature type="transmembrane region" description="Helical" evidence="4">
    <location>
        <begin position="103"/>
        <end position="119"/>
    </location>
</feature>
<comment type="similarity">
    <text evidence="2">Belongs to the methyl-accepting chemotaxis (MCP) protein family.</text>
</comment>
<dbReference type="Proteomes" id="UP000001880">
    <property type="component" value="Chromosome"/>
</dbReference>
<keyword evidence="4" id="KW-1133">Transmembrane helix</keyword>
<dbReference type="GO" id="GO:0016020">
    <property type="term" value="C:membrane"/>
    <property type="evidence" value="ECO:0007669"/>
    <property type="project" value="InterPro"/>
</dbReference>
<feature type="transmembrane region" description="Helical" evidence="4">
    <location>
        <begin position="26"/>
        <end position="44"/>
    </location>
</feature>
<evidence type="ECO:0000259" key="5">
    <source>
        <dbReference type="PROSITE" id="PS50111"/>
    </source>
</evidence>
<gene>
    <name evidence="6" type="ordered locus">Hoch_4974</name>
</gene>
<feature type="domain" description="Methyl-accepting transducer" evidence="5">
    <location>
        <begin position="259"/>
        <end position="432"/>
    </location>
</feature>
<dbReference type="GO" id="GO:0006935">
    <property type="term" value="P:chemotaxis"/>
    <property type="evidence" value="ECO:0007669"/>
    <property type="project" value="UniProtKB-KW"/>
</dbReference>
<proteinExistence type="inferred from homology"/>
<dbReference type="EMBL" id="CP001804">
    <property type="protein sequence ID" value="ACY17463.1"/>
    <property type="molecule type" value="Genomic_DNA"/>
</dbReference>
<reference evidence="6 7" key="1">
    <citation type="journal article" date="2010" name="Stand. Genomic Sci.">
        <title>Complete genome sequence of Haliangium ochraceum type strain (SMP-2).</title>
        <authorList>
            <consortium name="US DOE Joint Genome Institute (JGI-PGF)"/>
            <person name="Ivanova N."/>
            <person name="Daum C."/>
            <person name="Lang E."/>
            <person name="Abt B."/>
            <person name="Kopitz M."/>
            <person name="Saunders E."/>
            <person name="Lapidus A."/>
            <person name="Lucas S."/>
            <person name="Glavina Del Rio T."/>
            <person name="Nolan M."/>
            <person name="Tice H."/>
            <person name="Copeland A."/>
            <person name="Cheng J.F."/>
            <person name="Chen F."/>
            <person name="Bruce D."/>
            <person name="Goodwin L."/>
            <person name="Pitluck S."/>
            <person name="Mavromatis K."/>
            <person name="Pati A."/>
            <person name="Mikhailova N."/>
            <person name="Chen A."/>
            <person name="Palaniappan K."/>
            <person name="Land M."/>
            <person name="Hauser L."/>
            <person name="Chang Y.J."/>
            <person name="Jeffries C.D."/>
            <person name="Detter J.C."/>
            <person name="Brettin T."/>
            <person name="Rohde M."/>
            <person name="Goker M."/>
            <person name="Bristow J."/>
            <person name="Markowitz V."/>
            <person name="Eisen J.A."/>
            <person name="Hugenholtz P."/>
            <person name="Kyrpides N.C."/>
            <person name="Klenk H.P."/>
        </authorList>
    </citation>
    <scope>NUCLEOTIDE SEQUENCE [LARGE SCALE GENOMIC DNA]</scope>
    <source>
        <strain evidence="7">DSM 14365 / CIP 107738 / JCM 11303 / AJ 13395 / SMP-2</strain>
    </source>
</reference>
<evidence type="ECO:0000256" key="1">
    <source>
        <dbReference type="ARBA" id="ARBA00022500"/>
    </source>
</evidence>
<feature type="transmembrane region" description="Helical" evidence="4">
    <location>
        <begin position="80"/>
        <end position="97"/>
    </location>
</feature>
<dbReference type="OrthoDB" id="9814362at2"/>
<name>D0LU99_HALO1</name>
<organism evidence="6 7">
    <name type="scientific">Haliangium ochraceum (strain DSM 14365 / JCM 11303 / SMP-2)</name>
    <dbReference type="NCBI Taxonomy" id="502025"/>
    <lineage>
        <taxon>Bacteria</taxon>
        <taxon>Pseudomonadati</taxon>
        <taxon>Myxococcota</taxon>
        <taxon>Polyangia</taxon>
        <taxon>Haliangiales</taxon>
        <taxon>Kofleriaceae</taxon>
        <taxon>Haliangium</taxon>
    </lineage>
</organism>
<keyword evidence="4" id="KW-0472">Membrane</keyword>
<dbReference type="GO" id="GO:0007165">
    <property type="term" value="P:signal transduction"/>
    <property type="evidence" value="ECO:0007669"/>
    <property type="project" value="UniProtKB-KW"/>
</dbReference>
<dbReference type="eggNOG" id="COG0840">
    <property type="taxonomic scope" value="Bacteria"/>
</dbReference>
<sequence length="437" mass="46868">MNWLWSQSPAQRSAIERRRGRRLMQLSLGLGTLGITLSLIFWIIGAGALALHNTVGALLMAVAVPLVYRVTGSLRLGGNLLVAALAGLMVLLASELGGLRSPTIPVMSACPILAVLLLGRRAALLWGGVVVAVYLALYGLETSGVLAFSLPFDDDTVALVRTVSLSALVVLSMVFVFLYDANQEMNFAMMHRANQRMSTLLARMDSTSGALARSAAEFLGEEALHNRSAEMPSGPSGPDGAAWAAALARPGLTQQMLATAGRSRAMLGGVRQSLRKMIDHYGTISDRVGQLEQLSGTISEMVRTIDGISDKLDMMALNTGIEATNVGGEGARFKLLASDMQRLAERVLDETQRIKRSIDMVQSHARAATEVSAAGRALVDGSRAQLELMERVFDSMYDLIERTADASRRVTNETLQQLGAMQSLVQAAIRKDGDEAE</sequence>
<feature type="transmembrane region" description="Helical" evidence="4">
    <location>
        <begin position="158"/>
        <end position="179"/>
    </location>
</feature>
<dbReference type="SUPFAM" id="SSF58104">
    <property type="entry name" value="Methyl-accepting chemotaxis protein (MCP) signaling domain"/>
    <property type="match status" value="1"/>
</dbReference>
<dbReference type="PANTHER" id="PTHR43531:SF11">
    <property type="entry name" value="METHYL-ACCEPTING CHEMOTAXIS PROTEIN 3"/>
    <property type="match status" value="1"/>
</dbReference>
<keyword evidence="3" id="KW-0807">Transducer</keyword>
<evidence type="ECO:0000313" key="7">
    <source>
        <dbReference type="Proteomes" id="UP000001880"/>
    </source>
</evidence>
<dbReference type="KEGG" id="hoh:Hoch_4974"/>
<dbReference type="AlphaFoldDB" id="D0LU99"/>
<dbReference type="PROSITE" id="PS50111">
    <property type="entry name" value="CHEMOTAXIS_TRANSDUC_2"/>
    <property type="match status" value="1"/>
</dbReference>
<dbReference type="HOGENOM" id="CLU_626665_0_0_7"/>
<feature type="transmembrane region" description="Helical" evidence="4">
    <location>
        <begin position="50"/>
        <end position="68"/>
    </location>
</feature>
<dbReference type="InterPro" id="IPR051310">
    <property type="entry name" value="MCP_chemotaxis"/>
</dbReference>
<dbReference type="RefSeq" id="WP_012830055.1">
    <property type="nucleotide sequence ID" value="NC_013440.1"/>
</dbReference>
<accession>D0LU99</accession>
<keyword evidence="1" id="KW-0145">Chemotaxis</keyword>
<dbReference type="STRING" id="502025.Hoch_4974"/>
<evidence type="ECO:0000313" key="6">
    <source>
        <dbReference type="EMBL" id="ACY17463.1"/>
    </source>
</evidence>
<protein>
    <submittedName>
        <fullName evidence="6">Methyl-accepting chemotaxis sensory transducer</fullName>
    </submittedName>
</protein>